<dbReference type="PANTHER" id="PTHR28532">
    <property type="entry name" value="GEO13458P1"/>
    <property type="match status" value="1"/>
</dbReference>
<proteinExistence type="predicted"/>
<comment type="caution">
    <text evidence="2">The sequence shown here is derived from an EMBL/GenBank/DDBJ whole genome shotgun (WGS) entry which is preliminary data.</text>
</comment>
<feature type="region of interest" description="Disordered" evidence="1">
    <location>
        <begin position="124"/>
        <end position="148"/>
    </location>
</feature>
<dbReference type="Proteomes" id="UP000288716">
    <property type="component" value="Unassembled WGS sequence"/>
</dbReference>
<gene>
    <name evidence="2" type="ORF">B4U80_07173</name>
</gene>
<keyword evidence="3" id="KW-1185">Reference proteome</keyword>
<feature type="compositionally biased region" description="Low complexity" evidence="1">
    <location>
        <begin position="129"/>
        <end position="142"/>
    </location>
</feature>
<dbReference type="InterPro" id="IPR052436">
    <property type="entry name" value="LTO1_adapter"/>
</dbReference>
<dbReference type="EMBL" id="NCKV01002796">
    <property type="protein sequence ID" value="RWS26396.1"/>
    <property type="molecule type" value="Genomic_DNA"/>
</dbReference>
<dbReference type="VEuPathDB" id="VectorBase:LDEU005644"/>
<sequence length="158" mass="17294">MGFTRGYSLGEEAGWRDGYAYGVRKGAQIAAEIGFYQGFVHAWITILEKEESTKQRKLTALKTLLEMTRNFPKTNIHEEDTLQRLSRIRAKFKQVNALLNCGDSSFSFGSSSFCGSMDRNDVYPPNPTPSSSVPGASGISSAKCSPAGTQATCNEMSF</sequence>
<name>A0A443SFV5_9ACAR</name>
<evidence type="ECO:0000256" key="1">
    <source>
        <dbReference type="SAM" id="MobiDB-lite"/>
    </source>
</evidence>
<dbReference type="STRING" id="299467.A0A443SFV5"/>
<evidence type="ECO:0000313" key="2">
    <source>
        <dbReference type="EMBL" id="RWS26396.1"/>
    </source>
</evidence>
<accession>A0A443SFV5</accession>
<organism evidence="2 3">
    <name type="scientific">Leptotrombidium deliense</name>
    <dbReference type="NCBI Taxonomy" id="299467"/>
    <lineage>
        <taxon>Eukaryota</taxon>
        <taxon>Metazoa</taxon>
        <taxon>Ecdysozoa</taxon>
        <taxon>Arthropoda</taxon>
        <taxon>Chelicerata</taxon>
        <taxon>Arachnida</taxon>
        <taxon>Acari</taxon>
        <taxon>Acariformes</taxon>
        <taxon>Trombidiformes</taxon>
        <taxon>Prostigmata</taxon>
        <taxon>Anystina</taxon>
        <taxon>Parasitengona</taxon>
        <taxon>Trombiculoidea</taxon>
        <taxon>Trombiculidae</taxon>
        <taxon>Leptotrombidium</taxon>
    </lineage>
</organism>
<evidence type="ECO:0000313" key="3">
    <source>
        <dbReference type="Proteomes" id="UP000288716"/>
    </source>
</evidence>
<reference evidence="2 3" key="1">
    <citation type="journal article" date="2018" name="Gigascience">
        <title>Genomes of trombidid mites reveal novel predicted allergens and laterally-transferred genes associated with secondary metabolism.</title>
        <authorList>
            <person name="Dong X."/>
            <person name="Chaisiri K."/>
            <person name="Xia D."/>
            <person name="Armstrong S.D."/>
            <person name="Fang Y."/>
            <person name="Donnelly M.J."/>
            <person name="Kadowaki T."/>
            <person name="McGarry J.W."/>
            <person name="Darby A.C."/>
            <person name="Makepeace B.L."/>
        </authorList>
    </citation>
    <scope>NUCLEOTIDE SEQUENCE [LARGE SCALE GENOMIC DNA]</scope>
    <source>
        <strain evidence="2">UoL-UT</strain>
    </source>
</reference>
<dbReference type="PANTHER" id="PTHR28532:SF1">
    <property type="entry name" value="ORAL CANCER OVEREXPRESSED 1"/>
    <property type="match status" value="1"/>
</dbReference>
<dbReference type="OrthoDB" id="48036at2759"/>
<dbReference type="AlphaFoldDB" id="A0A443SFV5"/>
<protein>
    <submittedName>
        <fullName evidence="2">Yae1 N terminal domain containing protein-like protein</fullName>
    </submittedName>
</protein>